<dbReference type="OrthoDB" id="981992at2"/>
<organism evidence="1 2">
    <name type="scientific">Sphingobacterium olei</name>
    <dbReference type="NCBI Taxonomy" id="2571155"/>
    <lineage>
        <taxon>Bacteria</taxon>
        <taxon>Pseudomonadati</taxon>
        <taxon>Bacteroidota</taxon>
        <taxon>Sphingobacteriia</taxon>
        <taxon>Sphingobacteriales</taxon>
        <taxon>Sphingobacteriaceae</taxon>
        <taxon>Sphingobacterium</taxon>
    </lineage>
</organism>
<reference evidence="1 2" key="1">
    <citation type="submission" date="2019-04" db="EMBL/GenBank/DDBJ databases">
        <title>Sphingobacterium olei sp. nov., isolated from oil-contaminated soil.</title>
        <authorList>
            <person name="Liu B."/>
        </authorList>
    </citation>
    <scope>NUCLEOTIDE SEQUENCE [LARGE SCALE GENOMIC DNA]</scope>
    <source>
        <strain evidence="1 2">HAL-9</strain>
    </source>
</reference>
<sequence length="78" mass="9112">MPKIRCVCEYVIGLGEIPSPNQYLMISDVSFEKYFDVEIKAEELYREMAIVVHCPNCSRLHVFYDGFDKEPVVYKIDS</sequence>
<dbReference type="RefSeq" id="WP_136900341.1">
    <property type="nucleotide sequence ID" value="NZ_SUME01000002.1"/>
</dbReference>
<name>A0A4U0P3V3_9SPHI</name>
<dbReference type="EMBL" id="SUME01000002">
    <property type="protein sequence ID" value="TJZ61995.1"/>
    <property type="molecule type" value="Genomic_DNA"/>
</dbReference>
<protein>
    <submittedName>
        <fullName evidence="1">Uncharacterized protein</fullName>
    </submittedName>
</protein>
<keyword evidence="2" id="KW-1185">Reference proteome</keyword>
<evidence type="ECO:0000313" key="2">
    <source>
        <dbReference type="Proteomes" id="UP000306808"/>
    </source>
</evidence>
<dbReference type="AlphaFoldDB" id="A0A4U0P3V3"/>
<evidence type="ECO:0000313" key="1">
    <source>
        <dbReference type="EMBL" id="TJZ61995.1"/>
    </source>
</evidence>
<proteinExistence type="predicted"/>
<dbReference type="Proteomes" id="UP000306808">
    <property type="component" value="Unassembled WGS sequence"/>
</dbReference>
<accession>A0A4U0P3V3</accession>
<gene>
    <name evidence="1" type="ORF">FAZ15_05640</name>
</gene>
<comment type="caution">
    <text evidence="1">The sequence shown here is derived from an EMBL/GenBank/DDBJ whole genome shotgun (WGS) entry which is preliminary data.</text>
</comment>